<dbReference type="InterPro" id="IPR001712">
    <property type="entry name" value="T3SS_FHIPEP"/>
</dbReference>
<keyword evidence="8" id="KW-0282">Flagellum</keyword>
<feature type="transmembrane region" description="Helical" evidence="7">
    <location>
        <begin position="12"/>
        <end position="32"/>
    </location>
</feature>
<feature type="transmembrane region" description="Helical" evidence="7">
    <location>
        <begin position="38"/>
        <end position="56"/>
    </location>
</feature>
<feature type="transmembrane region" description="Helical" evidence="7">
    <location>
        <begin position="68"/>
        <end position="89"/>
    </location>
</feature>
<comment type="caution">
    <text evidence="8">The sequence shown here is derived from an EMBL/GenBank/DDBJ whole genome shotgun (WGS) entry which is preliminary data.</text>
</comment>
<evidence type="ECO:0000256" key="5">
    <source>
        <dbReference type="ARBA" id="ARBA00022989"/>
    </source>
</evidence>
<dbReference type="InterPro" id="IPR042194">
    <property type="entry name" value="FHIPEP_1"/>
</dbReference>
<dbReference type="PANTHER" id="PTHR30161">
    <property type="entry name" value="FLAGELLAR EXPORT PROTEIN, MEMBRANE FLHA SUBUNIT-RELATED"/>
    <property type="match status" value="1"/>
</dbReference>
<feature type="transmembrane region" description="Helical" evidence="7">
    <location>
        <begin position="243"/>
        <end position="263"/>
    </location>
</feature>
<keyword evidence="8" id="KW-0969">Cilium</keyword>
<keyword evidence="9" id="KW-1185">Reference proteome</keyword>
<dbReference type="PANTHER" id="PTHR30161:SF1">
    <property type="entry name" value="FLAGELLAR BIOSYNTHESIS PROTEIN FLHA-RELATED"/>
    <property type="match status" value="1"/>
</dbReference>
<dbReference type="RefSeq" id="WP_305471605.1">
    <property type="nucleotide sequence ID" value="NZ_JAUYVT010000004.1"/>
</dbReference>
<proteinExistence type="inferred from homology"/>
<dbReference type="Gene3D" id="1.10.8.540">
    <property type="entry name" value="FHIPEP family, domain 3"/>
    <property type="match status" value="1"/>
</dbReference>
<dbReference type="Gene3D" id="3.40.30.60">
    <property type="entry name" value="FHIPEP family, domain 1"/>
    <property type="match status" value="1"/>
</dbReference>
<keyword evidence="5 7" id="KW-1133">Transmembrane helix</keyword>
<dbReference type="InterPro" id="IPR042193">
    <property type="entry name" value="FHIPEP_3"/>
</dbReference>
<evidence type="ECO:0000256" key="3">
    <source>
        <dbReference type="ARBA" id="ARBA00022475"/>
    </source>
</evidence>
<name>A0ABT9FC18_9GAMM</name>
<evidence type="ECO:0000256" key="1">
    <source>
        <dbReference type="ARBA" id="ARBA00004651"/>
    </source>
</evidence>
<evidence type="ECO:0000256" key="7">
    <source>
        <dbReference type="SAM" id="Phobius"/>
    </source>
</evidence>
<evidence type="ECO:0000256" key="2">
    <source>
        <dbReference type="ARBA" id="ARBA00008835"/>
    </source>
</evidence>
<evidence type="ECO:0000313" key="8">
    <source>
        <dbReference type="EMBL" id="MDP2564324.1"/>
    </source>
</evidence>
<comment type="subcellular location">
    <subcellularLocation>
        <location evidence="1">Cell membrane</location>
        <topology evidence="1">Multi-pass membrane protein</topology>
    </subcellularLocation>
</comment>
<gene>
    <name evidence="8" type="ORF">Q8W34_06740</name>
</gene>
<dbReference type="InterPro" id="IPR042196">
    <property type="entry name" value="FHIPEP_4"/>
</dbReference>
<feature type="transmembrane region" description="Helical" evidence="7">
    <location>
        <begin position="109"/>
        <end position="132"/>
    </location>
</feature>
<organism evidence="8 9">
    <name type="scientific">Pseudoalteromonas marina</name>
    <dbReference type="NCBI Taxonomy" id="267375"/>
    <lineage>
        <taxon>Bacteria</taxon>
        <taxon>Pseudomonadati</taxon>
        <taxon>Pseudomonadota</taxon>
        <taxon>Gammaproteobacteria</taxon>
        <taxon>Alteromonadales</taxon>
        <taxon>Pseudoalteromonadaceae</taxon>
        <taxon>Pseudoalteromonas</taxon>
    </lineage>
</organism>
<dbReference type="PIRSF" id="PIRSF005419">
    <property type="entry name" value="FlhA"/>
    <property type="match status" value="1"/>
</dbReference>
<keyword evidence="8" id="KW-0966">Cell projection</keyword>
<dbReference type="EMBL" id="JAUYVT010000004">
    <property type="protein sequence ID" value="MDP2564324.1"/>
    <property type="molecule type" value="Genomic_DNA"/>
</dbReference>
<evidence type="ECO:0000256" key="4">
    <source>
        <dbReference type="ARBA" id="ARBA00022692"/>
    </source>
</evidence>
<dbReference type="PRINTS" id="PR00949">
    <property type="entry name" value="TYPE3IMAPROT"/>
</dbReference>
<dbReference type="Proteomes" id="UP001177212">
    <property type="component" value="Unassembled WGS sequence"/>
</dbReference>
<accession>A0ABT9FC18</accession>
<keyword evidence="4 7" id="KW-0812">Transmembrane</keyword>
<comment type="similarity">
    <text evidence="2">Belongs to the FHIPEP (flagella/HR/invasion proteins export pore) family.</text>
</comment>
<protein>
    <submittedName>
        <fullName evidence="8">Flagellar biosynthesis protein FlhA</fullName>
    </submittedName>
</protein>
<feature type="transmembrane region" description="Helical" evidence="7">
    <location>
        <begin position="284"/>
        <end position="317"/>
    </location>
</feature>
<evidence type="ECO:0000313" key="9">
    <source>
        <dbReference type="Proteomes" id="UP001177212"/>
    </source>
</evidence>
<sequence length="685" mass="74421">MQIDLAKLDLKSYLVLPIAILCVLGMVVLPLPPFLLDFFFTLNLILSLLILAKVINVDRPLDFSTFPAIILIATLLRLAMNVASTRVILLEGHNGPDAAGSVIESFGEFVIGGQFAVGLIVFTILVVINFIVITKGTGRISEVSARFKLDSLPGKQMAIDADLNAGNVTSDEAMKMRQDLQSESDFYGSMDGASKFVKGDAVAGIIILLINIVGGLVLGVTSYGLTMAEASQSYILLTIGDGIVAQIPGLILSVATGIIITRAGKKETLGDQVKGEFLSSGRNFYLAGGILFVLGLIPGMPNLFFLAFGGVVLFSGFYIDKRNTETVLEVSESVIDHVEVAAKEVNWADIEPDKPLLINVGFGLIDLVQKDSNEMVSLLKGLRKKLSLELGFLISPITVKDDISLRGYNYAIHLFGQEVSGFELNTKKLLAVGSKVSSLTGVKLKEPAYGLDAKWIKPEEKGRAEAIGAKVFKPQNVLITHLSEVIKANASSLFGYDEAKKLLEKTSTVYPELVTEFNDKIPSADILVKVMRMLLDEGVPLRDTNNVLRVLVEQYSEGKSIIVLQQEVRNALGRTILNKVFLNKFEPEFVTIESKVQEIFHANVVQNGAEFTAIEPNVAEVLVTSLKDFVARRKLEGKPCVLLVDGSLRWLLHKHIASRVSGLHVMGIQEIPAGVNVDIIETVSS</sequence>
<keyword evidence="6 7" id="KW-0472">Membrane</keyword>
<reference evidence="8" key="1">
    <citation type="submission" date="2023-07" db="EMBL/GenBank/DDBJ databases">
        <title>Genome content predicts the carbon catabolic preferences of heterotrophic bacteria.</title>
        <authorList>
            <person name="Gralka M."/>
        </authorList>
    </citation>
    <scope>NUCLEOTIDE SEQUENCE</scope>
    <source>
        <strain evidence="8">4G09</strain>
    </source>
</reference>
<evidence type="ECO:0000256" key="6">
    <source>
        <dbReference type="ARBA" id="ARBA00023136"/>
    </source>
</evidence>
<dbReference type="Pfam" id="PF00771">
    <property type="entry name" value="FHIPEP"/>
    <property type="match status" value="1"/>
</dbReference>
<keyword evidence="3" id="KW-1003">Cell membrane</keyword>
<dbReference type="Gene3D" id="3.40.50.12790">
    <property type="entry name" value="FHIPEP family, domain 4"/>
    <property type="match status" value="1"/>
</dbReference>
<feature type="transmembrane region" description="Helical" evidence="7">
    <location>
        <begin position="201"/>
        <end position="223"/>
    </location>
</feature>